<evidence type="ECO:0000256" key="1">
    <source>
        <dbReference type="SAM" id="MobiDB-lite"/>
    </source>
</evidence>
<organism evidence="2 3">
    <name type="scientific">Pleurodeles waltl</name>
    <name type="common">Iberian ribbed newt</name>
    <dbReference type="NCBI Taxonomy" id="8319"/>
    <lineage>
        <taxon>Eukaryota</taxon>
        <taxon>Metazoa</taxon>
        <taxon>Chordata</taxon>
        <taxon>Craniata</taxon>
        <taxon>Vertebrata</taxon>
        <taxon>Euteleostomi</taxon>
        <taxon>Amphibia</taxon>
        <taxon>Batrachia</taxon>
        <taxon>Caudata</taxon>
        <taxon>Salamandroidea</taxon>
        <taxon>Salamandridae</taxon>
        <taxon>Pleurodelinae</taxon>
        <taxon>Pleurodeles</taxon>
    </lineage>
</organism>
<proteinExistence type="predicted"/>
<accession>A0AAV7UM76</accession>
<evidence type="ECO:0000313" key="3">
    <source>
        <dbReference type="Proteomes" id="UP001066276"/>
    </source>
</evidence>
<dbReference type="Proteomes" id="UP001066276">
    <property type="component" value="Chromosome 3_1"/>
</dbReference>
<sequence length="129" mass="13151">MPRRPASAPTRALRSVRAEVPVPGPLTCGPTVVGLSALVSSRWRCQAPALIGARPGRGLHLPSALAAVRADRRLRRGDPARSFTRGSRAAGRPAPVTEGPGGAVTRMIVTAGSGATDYAAAPVAMLATP</sequence>
<name>A0AAV7UM76_PLEWA</name>
<keyword evidence="3" id="KW-1185">Reference proteome</keyword>
<gene>
    <name evidence="2" type="ORF">NDU88_006165</name>
</gene>
<protein>
    <submittedName>
        <fullName evidence="2">Uncharacterized protein</fullName>
    </submittedName>
</protein>
<dbReference type="AlphaFoldDB" id="A0AAV7UM76"/>
<reference evidence="2" key="1">
    <citation type="journal article" date="2022" name="bioRxiv">
        <title>Sequencing and chromosome-scale assembly of the giantPleurodeles waltlgenome.</title>
        <authorList>
            <person name="Brown T."/>
            <person name="Elewa A."/>
            <person name="Iarovenko S."/>
            <person name="Subramanian E."/>
            <person name="Araus A.J."/>
            <person name="Petzold A."/>
            <person name="Susuki M."/>
            <person name="Suzuki K.-i.T."/>
            <person name="Hayashi T."/>
            <person name="Toyoda A."/>
            <person name="Oliveira C."/>
            <person name="Osipova E."/>
            <person name="Leigh N.D."/>
            <person name="Simon A."/>
            <person name="Yun M.H."/>
        </authorList>
    </citation>
    <scope>NUCLEOTIDE SEQUENCE</scope>
    <source>
        <strain evidence="2">20211129_DDA</strain>
        <tissue evidence="2">Liver</tissue>
    </source>
</reference>
<comment type="caution">
    <text evidence="2">The sequence shown here is derived from an EMBL/GenBank/DDBJ whole genome shotgun (WGS) entry which is preliminary data.</text>
</comment>
<feature type="region of interest" description="Disordered" evidence="1">
    <location>
        <begin position="73"/>
        <end position="102"/>
    </location>
</feature>
<dbReference type="EMBL" id="JANPWB010000005">
    <property type="protein sequence ID" value="KAJ1189420.1"/>
    <property type="molecule type" value="Genomic_DNA"/>
</dbReference>
<evidence type="ECO:0000313" key="2">
    <source>
        <dbReference type="EMBL" id="KAJ1189420.1"/>
    </source>
</evidence>